<dbReference type="Proteomes" id="UP001138681">
    <property type="component" value="Unassembled WGS sequence"/>
</dbReference>
<dbReference type="PANTHER" id="PTHR16026:SF0">
    <property type="entry name" value="CARTILAGE ACIDIC PROTEIN 1"/>
    <property type="match status" value="1"/>
</dbReference>
<keyword evidence="3" id="KW-1185">Reference proteome</keyword>
<accession>A0A9X1F6W0</accession>
<dbReference type="InterPro" id="IPR027039">
    <property type="entry name" value="Crtac1"/>
</dbReference>
<dbReference type="Pfam" id="PF13517">
    <property type="entry name" value="FG-GAP_3"/>
    <property type="match status" value="3"/>
</dbReference>
<dbReference type="PANTHER" id="PTHR16026">
    <property type="entry name" value="CARTILAGE ACIDIC PROTEIN 1"/>
    <property type="match status" value="1"/>
</dbReference>
<evidence type="ECO:0000313" key="3">
    <source>
        <dbReference type="Proteomes" id="UP001138681"/>
    </source>
</evidence>
<name>A0A9X1F6W0_9SPHN</name>
<reference evidence="2" key="1">
    <citation type="submission" date="2021-04" db="EMBL/GenBank/DDBJ databases">
        <authorList>
            <person name="Pira H."/>
            <person name="Risdian C."/>
            <person name="Wink J."/>
        </authorList>
    </citation>
    <scope>NUCLEOTIDE SEQUENCE</scope>
    <source>
        <strain evidence="2">WH158</strain>
    </source>
</reference>
<sequence>MQINHSFGFSAGLNPMVAQFAGGAASGDIDNDGDIDVFVARGDSGPNLLYINQGGTRFDERAAAAGVAFSLGGTSNGRHSGPTFGDVDGDGDLDLLLGGLEGGPTKVFANDGTGNFADVTAGSGFDTASADQTISMALGDYDADGDLDVLMAHWGTPRDPTIPGETETLWRNDSSGGTIRFTPASQTSGVAGLLAFDLPQGVLGPNFDYTFAPAFADIDGDRDLDILMVSDFRGSKVLINNGNGTFGASGFTPDDENGMGAAIGDFDNDGDLDWFVSSINGNRLFQNTGSGGFIRNGASGIEPGGWGWGSCFADFNADGWLDIYQTNGWEAGKDPSASLYVNDTTRLWMAQGDGTFADAAAVSAIQETDQGRGVVCDDFDNDGDVDVLLLTAEAAGSAYLWKNELSGGNSIKVRLRGKAPNTFAIGAIVRLTIDDTVQTRMVAVNSNFTSHNSTDQIFGLGTHQTAGLRIIWPDGSETIQPSVSAGQTLVINQP</sequence>
<protein>
    <submittedName>
        <fullName evidence="2">CRTAC1 family protein</fullName>
    </submittedName>
</protein>
<evidence type="ECO:0000259" key="1">
    <source>
        <dbReference type="Pfam" id="PF07593"/>
    </source>
</evidence>
<gene>
    <name evidence="2" type="ORF">KCG46_12325</name>
</gene>
<proteinExistence type="predicted"/>
<feature type="domain" description="ASPIC/UnbV" evidence="1">
    <location>
        <begin position="424"/>
        <end position="489"/>
    </location>
</feature>
<organism evidence="2 3">
    <name type="scientific">Erythrobacter crassostreae</name>
    <dbReference type="NCBI Taxonomy" id="2828328"/>
    <lineage>
        <taxon>Bacteria</taxon>
        <taxon>Pseudomonadati</taxon>
        <taxon>Pseudomonadota</taxon>
        <taxon>Alphaproteobacteria</taxon>
        <taxon>Sphingomonadales</taxon>
        <taxon>Erythrobacteraceae</taxon>
        <taxon>Erythrobacter/Porphyrobacter group</taxon>
        <taxon>Erythrobacter</taxon>
    </lineage>
</organism>
<dbReference type="RefSeq" id="WP_218405741.1">
    <property type="nucleotide sequence ID" value="NZ_JAGSPC010000004.1"/>
</dbReference>
<comment type="caution">
    <text evidence="2">The sequence shown here is derived from an EMBL/GenBank/DDBJ whole genome shotgun (WGS) entry which is preliminary data.</text>
</comment>
<evidence type="ECO:0000313" key="2">
    <source>
        <dbReference type="EMBL" id="MBV7260358.1"/>
    </source>
</evidence>
<dbReference type="InterPro" id="IPR011519">
    <property type="entry name" value="UnbV_ASPIC"/>
</dbReference>
<dbReference type="EMBL" id="JAGSPC010000004">
    <property type="protein sequence ID" value="MBV7260358.1"/>
    <property type="molecule type" value="Genomic_DNA"/>
</dbReference>
<dbReference type="InterPro" id="IPR013517">
    <property type="entry name" value="FG-GAP"/>
</dbReference>
<dbReference type="AlphaFoldDB" id="A0A9X1F6W0"/>
<dbReference type="Pfam" id="PF07593">
    <property type="entry name" value="UnbV_ASPIC"/>
    <property type="match status" value="1"/>
</dbReference>